<dbReference type="SUPFAM" id="SSF48264">
    <property type="entry name" value="Cytochrome P450"/>
    <property type="match status" value="1"/>
</dbReference>
<evidence type="ECO:0000313" key="4">
    <source>
        <dbReference type="Proteomes" id="UP000183812"/>
    </source>
</evidence>
<dbReference type="Gene3D" id="1.10.630.10">
    <property type="entry name" value="Cytochrome P450"/>
    <property type="match status" value="1"/>
</dbReference>
<evidence type="ECO:0000313" key="3">
    <source>
        <dbReference type="EMBL" id="SDE38248.1"/>
    </source>
</evidence>
<dbReference type="EMBL" id="FNAY01000001">
    <property type="protein sequence ID" value="SDE38248.1"/>
    <property type="molecule type" value="Genomic_DNA"/>
</dbReference>
<dbReference type="Proteomes" id="UP000183812">
    <property type="component" value="Unassembled WGS sequence"/>
</dbReference>
<dbReference type="InterPro" id="IPR036396">
    <property type="entry name" value="Cyt_P450_sf"/>
</dbReference>
<dbReference type="GO" id="GO:0020037">
    <property type="term" value="F:heme binding"/>
    <property type="evidence" value="ECO:0007669"/>
    <property type="project" value="InterPro"/>
</dbReference>
<dbReference type="GO" id="GO:0006707">
    <property type="term" value="P:cholesterol catabolic process"/>
    <property type="evidence" value="ECO:0007669"/>
    <property type="project" value="TreeGrafter"/>
</dbReference>
<dbReference type="GO" id="GO:0005506">
    <property type="term" value="F:iron ion binding"/>
    <property type="evidence" value="ECO:0007669"/>
    <property type="project" value="InterPro"/>
</dbReference>
<dbReference type="InterPro" id="IPR001128">
    <property type="entry name" value="Cyt_P450"/>
</dbReference>
<dbReference type="InterPro" id="IPR002397">
    <property type="entry name" value="Cyt_P450_B"/>
</dbReference>
<organism evidence="3 4">
    <name type="scientific">Rhodobacter capsulatus</name>
    <name type="common">Rhodopseudomonas capsulata</name>
    <dbReference type="NCBI Taxonomy" id="1061"/>
    <lineage>
        <taxon>Bacteria</taxon>
        <taxon>Pseudomonadati</taxon>
        <taxon>Pseudomonadota</taxon>
        <taxon>Alphaproteobacteria</taxon>
        <taxon>Rhodobacterales</taxon>
        <taxon>Rhodobacter group</taxon>
        <taxon>Rhodobacter</taxon>
    </lineage>
</organism>
<keyword evidence="2" id="KW-0503">Monooxygenase</keyword>
<dbReference type="Pfam" id="PF00067">
    <property type="entry name" value="p450"/>
    <property type="match status" value="1"/>
</dbReference>
<dbReference type="PRINTS" id="PR00359">
    <property type="entry name" value="BP450"/>
</dbReference>
<protein>
    <submittedName>
        <fullName evidence="3">Cytochrome P450</fullName>
    </submittedName>
</protein>
<accession>A0A1G7CFY0</accession>
<keyword evidence="2" id="KW-0349">Heme</keyword>
<comment type="similarity">
    <text evidence="1 2">Belongs to the cytochrome P450 family.</text>
</comment>
<keyword evidence="2" id="KW-0479">Metal-binding</keyword>
<dbReference type="PANTHER" id="PTHR46696:SF4">
    <property type="entry name" value="BIOTIN BIOSYNTHESIS CYTOCHROME P450"/>
    <property type="match status" value="1"/>
</dbReference>
<dbReference type="GO" id="GO:0008395">
    <property type="term" value="F:steroid hydroxylase activity"/>
    <property type="evidence" value="ECO:0007669"/>
    <property type="project" value="TreeGrafter"/>
</dbReference>
<evidence type="ECO:0000256" key="1">
    <source>
        <dbReference type="ARBA" id="ARBA00010617"/>
    </source>
</evidence>
<keyword evidence="2" id="KW-0408">Iron</keyword>
<keyword evidence="2" id="KW-0560">Oxidoreductase</keyword>
<dbReference type="RefSeq" id="WP_074552511.1">
    <property type="nucleotide sequence ID" value="NZ_CP119563.1"/>
</dbReference>
<gene>
    <name evidence="3" type="ORF">SAMN04244550_00261</name>
</gene>
<evidence type="ECO:0000256" key="2">
    <source>
        <dbReference type="RuleBase" id="RU000461"/>
    </source>
</evidence>
<proteinExistence type="inferred from homology"/>
<dbReference type="InterPro" id="IPR017972">
    <property type="entry name" value="Cyt_P450_CS"/>
</dbReference>
<dbReference type="AlphaFoldDB" id="A0A1G7CFY0"/>
<dbReference type="PRINTS" id="PR00385">
    <property type="entry name" value="P450"/>
</dbReference>
<sequence length="402" mass="43953">MGDLGSFNSLAPLLRDDPYPVYATLRARAPVFWTETEQAWVLLRHQDVSTAFGTPGLLTLDLGQFVADVSQALGDHPVELLRLLEMAIFFRNPPAHGPLRALVARLLALRPQAACAAEVTRIARDLHAPLARDGGLDLMTGFADPLPPRFMGWLLGLADADALWLAQTLAGVPVILNRGASIRDFRAAERRLTEAHAFLRAEIAARRNAPRDDGLSLLVSRNDASEAPFDDDRLTALTSFVFMAGFETTSALIGNALWLLLDHPDQCDRVAADRGLLASAAEEALRLEAPIQQVRRRAATDMTLAGQEIRAGQQIVLMIAAANRDPQAYPDPDLYLPGRTGRPVQSFGAGLHHCLGAWVARMEAEIALGTVLDGPRPRLCIDRPGWRPLHNQRRMTNLPVQV</sequence>
<reference evidence="3 4" key="1">
    <citation type="submission" date="2016-10" db="EMBL/GenBank/DDBJ databases">
        <authorList>
            <person name="de Groot N.N."/>
        </authorList>
    </citation>
    <scope>NUCLEOTIDE SEQUENCE [LARGE SCALE GENOMIC DNA]</scope>
    <source>
        <strain evidence="4">DSM 938 / 37b4</strain>
    </source>
</reference>
<dbReference type="PANTHER" id="PTHR46696">
    <property type="entry name" value="P450, PUTATIVE (EUROFUNG)-RELATED"/>
    <property type="match status" value="1"/>
</dbReference>
<dbReference type="PROSITE" id="PS00086">
    <property type="entry name" value="CYTOCHROME_P450"/>
    <property type="match status" value="1"/>
</dbReference>
<name>A0A1G7CFY0_RHOCA</name>
<dbReference type="GO" id="GO:0036199">
    <property type="term" value="F:cholest-4-en-3-one 26-monooxygenase activity"/>
    <property type="evidence" value="ECO:0007669"/>
    <property type="project" value="TreeGrafter"/>
</dbReference>